<dbReference type="GO" id="GO:0023051">
    <property type="term" value="P:regulation of signaling"/>
    <property type="evidence" value="ECO:0007669"/>
    <property type="project" value="UniProtKB-ARBA"/>
</dbReference>
<evidence type="ECO:0000256" key="2">
    <source>
        <dbReference type="ARBA" id="ARBA00004371"/>
    </source>
</evidence>
<dbReference type="InterPro" id="IPR050774">
    <property type="entry name" value="KCMF1/Dystrophin"/>
</dbReference>
<dbReference type="Pfam" id="PF05605">
    <property type="entry name" value="zf-Di19"/>
    <property type="match status" value="1"/>
</dbReference>
<dbReference type="PROSITE" id="PS50135">
    <property type="entry name" value="ZF_ZZ_2"/>
    <property type="match status" value="1"/>
</dbReference>
<dbReference type="PANTHER" id="PTHR12268">
    <property type="entry name" value="E3 UBIQUITIN-PROTEIN LIGASE KCMF1"/>
    <property type="match status" value="1"/>
</dbReference>
<dbReference type="InterPro" id="IPR008598">
    <property type="entry name" value="Di19_Zn-bd"/>
</dbReference>
<gene>
    <name evidence="17" type="primary">Dgri\GH12473</name>
    <name evidence="17" type="ORF">Dgri_GH12473</name>
</gene>
<organism evidence="18">
    <name type="scientific">Drosophila grimshawi</name>
    <name type="common">Hawaiian fruit fly</name>
    <name type="synonym">Idiomyia grimshawi</name>
    <dbReference type="NCBI Taxonomy" id="7222"/>
    <lineage>
        <taxon>Eukaryota</taxon>
        <taxon>Metazoa</taxon>
        <taxon>Ecdysozoa</taxon>
        <taxon>Arthropoda</taxon>
        <taxon>Hexapoda</taxon>
        <taxon>Insecta</taxon>
        <taxon>Pterygota</taxon>
        <taxon>Neoptera</taxon>
        <taxon>Endopterygota</taxon>
        <taxon>Diptera</taxon>
        <taxon>Brachycera</taxon>
        <taxon>Muscomorpha</taxon>
        <taxon>Ephydroidea</taxon>
        <taxon>Drosophilidae</taxon>
        <taxon>Drosophila</taxon>
        <taxon>Hawaiian Drosophila</taxon>
    </lineage>
</organism>
<comment type="catalytic activity">
    <reaction evidence="1">
        <text>S-ubiquitinyl-[E2 ubiquitin-conjugating enzyme]-L-cysteine + [acceptor protein]-L-lysine = [E2 ubiquitin-conjugating enzyme]-L-cysteine + N(6)-ubiquitinyl-[acceptor protein]-L-lysine.</text>
        <dbReference type="EC" id="2.3.2.27"/>
    </reaction>
</comment>
<dbReference type="EC" id="2.3.2.27" evidence="5"/>
<dbReference type="PROSITE" id="PS50157">
    <property type="entry name" value="ZINC_FINGER_C2H2_2"/>
    <property type="match status" value="1"/>
</dbReference>
<dbReference type="GO" id="GO:0010646">
    <property type="term" value="P:regulation of cell communication"/>
    <property type="evidence" value="ECO:0007669"/>
    <property type="project" value="UniProtKB-ARBA"/>
</dbReference>
<evidence type="ECO:0000313" key="18">
    <source>
        <dbReference type="Proteomes" id="UP000001070"/>
    </source>
</evidence>
<evidence type="ECO:0000259" key="15">
    <source>
        <dbReference type="PROSITE" id="PS50135"/>
    </source>
</evidence>
<evidence type="ECO:0000256" key="3">
    <source>
        <dbReference type="ARBA" id="ARBA00004603"/>
    </source>
</evidence>
<sequence>MEMHWNVICDGCEATKMVHHRYKCLRCNDYDLCAGCYENKVETGTHSSTHPFQCLLDRAARELFFAGEEITELFADSFTCPFCGKMGHTDQELVEHVQTKHRKDSTLVICPLCVAVSLERIPPINNLACHVSIKHANGFQYAASPDSSLELDVGIPLDTEYFSPSEYDPGSLPGGLNSLSEVNFDPWQPLPNLASQHRLAPLEDDSAESDLD</sequence>
<dbReference type="PhylomeDB" id="B4JJE6"/>
<keyword evidence="12" id="KW-0862">Zinc</keyword>
<dbReference type="PROSITE" id="PS01357">
    <property type="entry name" value="ZF_ZZ_1"/>
    <property type="match status" value="1"/>
</dbReference>
<keyword evidence="9" id="KW-0967">Endosome</keyword>
<keyword evidence="8" id="KW-0479">Metal-binding</keyword>
<dbReference type="GO" id="GO:0005886">
    <property type="term" value="C:plasma membrane"/>
    <property type="evidence" value="ECO:0007669"/>
    <property type="project" value="TreeGrafter"/>
</dbReference>
<accession>B4JJE6</accession>
<dbReference type="GO" id="GO:0005764">
    <property type="term" value="C:lysosome"/>
    <property type="evidence" value="ECO:0007669"/>
    <property type="project" value="UniProtKB-SubCell"/>
</dbReference>
<dbReference type="SMART" id="SM00291">
    <property type="entry name" value="ZnF_ZZ"/>
    <property type="match status" value="1"/>
</dbReference>
<dbReference type="EMBL" id="CH916370">
    <property type="protein sequence ID" value="EDV99698.1"/>
    <property type="molecule type" value="Genomic_DNA"/>
</dbReference>
<dbReference type="SUPFAM" id="SSF57850">
    <property type="entry name" value="RING/U-box"/>
    <property type="match status" value="1"/>
</dbReference>
<reference evidence="17 18" key="1">
    <citation type="journal article" date="2007" name="Nature">
        <title>Evolution of genes and genomes on the Drosophila phylogeny.</title>
        <authorList>
            <consortium name="Drosophila 12 Genomes Consortium"/>
            <person name="Clark A.G."/>
            <person name="Eisen M.B."/>
            <person name="Smith D.R."/>
            <person name="Bergman C.M."/>
            <person name="Oliver B."/>
            <person name="Markow T.A."/>
            <person name="Kaufman T.C."/>
            <person name="Kellis M."/>
            <person name="Gelbart W."/>
            <person name="Iyer V.N."/>
            <person name="Pollard D.A."/>
            <person name="Sackton T.B."/>
            <person name="Larracuente A.M."/>
            <person name="Singh N.D."/>
            <person name="Abad J.P."/>
            <person name="Abt D.N."/>
            <person name="Adryan B."/>
            <person name="Aguade M."/>
            <person name="Akashi H."/>
            <person name="Anderson W.W."/>
            <person name="Aquadro C.F."/>
            <person name="Ardell D.H."/>
            <person name="Arguello R."/>
            <person name="Artieri C.G."/>
            <person name="Barbash D.A."/>
            <person name="Barker D."/>
            <person name="Barsanti P."/>
            <person name="Batterham P."/>
            <person name="Batzoglou S."/>
            <person name="Begun D."/>
            <person name="Bhutkar A."/>
            <person name="Blanco E."/>
            <person name="Bosak S.A."/>
            <person name="Bradley R.K."/>
            <person name="Brand A.D."/>
            <person name="Brent M.R."/>
            <person name="Brooks A.N."/>
            <person name="Brown R.H."/>
            <person name="Butlin R.K."/>
            <person name="Caggese C."/>
            <person name="Calvi B.R."/>
            <person name="Bernardo de Carvalho A."/>
            <person name="Caspi A."/>
            <person name="Castrezana S."/>
            <person name="Celniker S.E."/>
            <person name="Chang J.L."/>
            <person name="Chapple C."/>
            <person name="Chatterji S."/>
            <person name="Chinwalla A."/>
            <person name="Civetta A."/>
            <person name="Clifton S.W."/>
            <person name="Comeron J.M."/>
            <person name="Costello J.C."/>
            <person name="Coyne J.A."/>
            <person name="Daub J."/>
            <person name="David R.G."/>
            <person name="Delcher A.L."/>
            <person name="Delehaunty K."/>
            <person name="Do C.B."/>
            <person name="Ebling H."/>
            <person name="Edwards K."/>
            <person name="Eickbush T."/>
            <person name="Evans J.D."/>
            <person name="Filipski A."/>
            <person name="Findeiss S."/>
            <person name="Freyhult E."/>
            <person name="Fulton L."/>
            <person name="Fulton R."/>
            <person name="Garcia A.C."/>
            <person name="Gardiner A."/>
            <person name="Garfield D.A."/>
            <person name="Garvin B.E."/>
            <person name="Gibson G."/>
            <person name="Gilbert D."/>
            <person name="Gnerre S."/>
            <person name="Godfrey J."/>
            <person name="Good R."/>
            <person name="Gotea V."/>
            <person name="Gravely B."/>
            <person name="Greenberg A.J."/>
            <person name="Griffiths-Jones S."/>
            <person name="Gross S."/>
            <person name="Guigo R."/>
            <person name="Gustafson E.A."/>
            <person name="Haerty W."/>
            <person name="Hahn M.W."/>
            <person name="Halligan D.L."/>
            <person name="Halpern A.L."/>
            <person name="Halter G.M."/>
            <person name="Han M.V."/>
            <person name="Heger A."/>
            <person name="Hillier L."/>
            <person name="Hinrichs A.S."/>
            <person name="Holmes I."/>
            <person name="Hoskins R.A."/>
            <person name="Hubisz M.J."/>
            <person name="Hultmark D."/>
            <person name="Huntley M.A."/>
            <person name="Jaffe D.B."/>
            <person name="Jagadeeshan S."/>
            <person name="Jeck W.R."/>
            <person name="Johnson J."/>
            <person name="Jones C.D."/>
            <person name="Jordan W.C."/>
            <person name="Karpen G.H."/>
            <person name="Kataoka E."/>
            <person name="Keightley P.D."/>
            <person name="Kheradpour P."/>
            <person name="Kirkness E.F."/>
            <person name="Koerich L.B."/>
            <person name="Kristiansen K."/>
            <person name="Kudrna D."/>
            <person name="Kulathinal R.J."/>
            <person name="Kumar S."/>
            <person name="Kwok R."/>
            <person name="Lander E."/>
            <person name="Langley C.H."/>
            <person name="Lapoint R."/>
            <person name="Lazzaro B.P."/>
            <person name="Lee S.J."/>
            <person name="Levesque L."/>
            <person name="Li R."/>
            <person name="Lin C.F."/>
            <person name="Lin M.F."/>
            <person name="Lindblad-Toh K."/>
            <person name="Llopart A."/>
            <person name="Long M."/>
            <person name="Low L."/>
            <person name="Lozovsky E."/>
            <person name="Lu J."/>
            <person name="Luo M."/>
            <person name="Machado C.A."/>
            <person name="Makalowski W."/>
            <person name="Marzo M."/>
            <person name="Matsuda M."/>
            <person name="Matzkin L."/>
            <person name="McAllister B."/>
            <person name="McBride C.S."/>
            <person name="McKernan B."/>
            <person name="McKernan K."/>
            <person name="Mendez-Lago M."/>
            <person name="Minx P."/>
            <person name="Mollenhauer M.U."/>
            <person name="Montooth K."/>
            <person name="Mount S.M."/>
            <person name="Mu X."/>
            <person name="Myers E."/>
            <person name="Negre B."/>
            <person name="Newfeld S."/>
            <person name="Nielsen R."/>
            <person name="Noor M.A."/>
            <person name="O'Grady P."/>
            <person name="Pachter L."/>
            <person name="Papaceit M."/>
            <person name="Parisi M.J."/>
            <person name="Parisi M."/>
            <person name="Parts L."/>
            <person name="Pedersen J.S."/>
            <person name="Pesole G."/>
            <person name="Phillippy A.M."/>
            <person name="Ponting C.P."/>
            <person name="Pop M."/>
            <person name="Porcelli D."/>
            <person name="Powell J.R."/>
            <person name="Prohaska S."/>
            <person name="Pruitt K."/>
            <person name="Puig M."/>
            <person name="Quesneville H."/>
            <person name="Ram K.R."/>
            <person name="Rand D."/>
            <person name="Rasmussen M.D."/>
            <person name="Reed L.K."/>
            <person name="Reenan R."/>
            <person name="Reily A."/>
            <person name="Remington K.A."/>
            <person name="Rieger T.T."/>
            <person name="Ritchie M.G."/>
            <person name="Robin C."/>
            <person name="Rogers Y.H."/>
            <person name="Rohde C."/>
            <person name="Rozas J."/>
            <person name="Rubenfield M.J."/>
            <person name="Ruiz A."/>
            <person name="Russo S."/>
            <person name="Salzberg S.L."/>
            <person name="Sanchez-Gracia A."/>
            <person name="Saranga D.J."/>
            <person name="Sato H."/>
            <person name="Schaeffer S.W."/>
            <person name="Schatz M.C."/>
            <person name="Schlenke T."/>
            <person name="Schwartz R."/>
            <person name="Segarra C."/>
            <person name="Singh R.S."/>
            <person name="Sirot L."/>
            <person name="Sirota M."/>
            <person name="Sisneros N.B."/>
            <person name="Smith C.D."/>
            <person name="Smith T.F."/>
            <person name="Spieth J."/>
            <person name="Stage D.E."/>
            <person name="Stark A."/>
            <person name="Stephan W."/>
            <person name="Strausberg R.L."/>
            <person name="Strempel S."/>
            <person name="Sturgill D."/>
            <person name="Sutton G."/>
            <person name="Sutton G.G."/>
            <person name="Tao W."/>
            <person name="Teichmann S."/>
            <person name="Tobari Y.N."/>
            <person name="Tomimura Y."/>
            <person name="Tsolas J.M."/>
            <person name="Valente V.L."/>
            <person name="Venter E."/>
            <person name="Venter J.C."/>
            <person name="Vicario S."/>
            <person name="Vieira F.G."/>
            <person name="Vilella A.J."/>
            <person name="Villasante A."/>
            <person name="Walenz B."/>
            <person name="Wang J."/>
            <person name="Wasserman M."/>
            <person name="Watts T."/>
            <person name="Wilson D."/>
            <person name="Wilson R.K."/>
            <person name="Wing R.A."/>
            <person name="Wolfner M.F."/>
            <person name="Wong A."/>
            <person name="Wong G.K."/>
            <person name="Wu C.I."/>
            <person name="Wu G."/>
            <person name="Yamamoto D."/>
            <person name="Yang H.P."/>
            <person name="Yang S.P."/>
            <person name="Yorke J.A."/>
            <person name="Yoshida K."/>
            <person name="Zdobnov E."/>
            <person name="Zhang P."/>
            <person name="Zhang Y."/>
            <person name="Zimin A.V."/>
            <person name="Baldwin J."/>
            <person name="Abdouelleil A."/>
            <person name="Abdulkadir J."/>
            <person name="Abebe A."/>
            <person name="Abera B."/>
            <person name="Abreu J."/>
            <person name="Acer S.C."/>
            <person name="Aftuck L."/>
            <person name="Alexander A."/>
            <person name="An P."/>
            <person name="Anderson E."/>
            <person name="Anderson S."/>
            <person name="Arachi H."/>
            <person name="Azer M."/>
            <person name="Bachantsang P."/>
            <person name="Barry A."/>
            <person name="Bayul T."/>
            <person name="Berlin A."/>
            <person name="Bessette D."/>
            <person name="Bloom T."/>
            <person name="Blye J."/>
            <person name="Boguslavskiy L."/>
            <person name="Bonnet C."/>
            <person name="Boukhgalter B."/>
            <person name="Bourzgui I."/>
            <person name="Brown A."/>
            <person name="Cahill P."/>
            <person name="Channer S."/>
            <person name="Cheshatsang Y."/>
            <person name="Chuda L."/>
            <person name="Citroen M."/>
            <person name="Collymore A."/>
            <person name="Cooke P."/>
            <person name="Costello M."/>
            <person name="D'Aco K."/>
            <person name="Daza R."/>
            <person name="De Haan G."/>
            <person name="DeGray S."/>
            <person name="DeMaso C."/>
            <person name="Dhargay N."/>
            <person name="Dooley K."/>
            <person name="Dooley E."/>
            <person name="Doricent M."/>
            <person name="Dorje P."/>
            <person name="Dorjee K."/>
            <person name="Dupes A."/>
            <person name="Elong R."/>
            <person name="Falk J."/>
            <person name="Farina A."/>
            <person name="Faro S."/>
            <person name="Ferguson D."/>
            <person name="Fisher S."/>
            <person name="Foley C.D."/>
            <person name="Franke A."/>
            <person name="Friedrich D."/>
            <person name="Gadbois L."/>
            <person name="Gearin G."/>
            <person name="Gearin C.R."/>
            <person name="Giannoukos G."/>
            <person name="Goode T."/>
            <person name="Graham J."/>
            <person name="Grandbois E."/>
            <person name="Grewal S."/>
            <person name="Gyaltsen K."/>
            <person name="Hafez N."/>
            <person name="Hagos B."/>
            <person name="Hall J."/>
            <person name="Henson C."/>
            <person name="Hollinger A."/>
            <person name="Honan T."/>
            <person name="Huard M.D."/>
            <person name="Hughes L."/>
            <person name="Hurhula B."/>
            <person name="Husby M.E."/>
            <person name="Kamat A."/>
            <person name="Kanga B."/>
            <person name="Kashin S."/>
            <person name="Khazanovich D."/>
            <person name="Kisner P."/>
            <person name="Lance K."/>
            <person name="Lara M."/>
            <person name="Lee W."/>
            <person name="Lennon N."/>
            <person name="Letendre F."/>
            <person name="LeVine R."/>
            <person name="Lipovsky A."/>
            <person name="Liu X."/>
            <person name="Liu J."/>
            <person name="Liu S."/>
            <person name="Lokyitsang T."/>
            <person name="Lokyitsang Y."/>
            <person name="Lubonja R."/>
            <person name="Lui A."/>
            <person name="MacDonald P."/>
            <person name="Magnisalis V."/>
            <person name="Maru K."/>
            <person name="Matthews C."/>
            <person name="McCusker W."/>
            <person name="McDonough S."/>
            <person name="Mehta T."/>
            <person name="Meldrim J."/>
            <person name="Meneus L."/>
            <person name="Mihai O."/>
            <person name="Mihalev A."/>
            <person name="Mihova T."/>
            <person name="Mittelman R."/>
            <person name="Mlenga V."/>
            <person name="Montmayeur A."/>
            <person name="Mulrain L."/>
            <person name="Navidi A."/>
            <person name="Naylor J."/>
            <person name="Negash T."/>
            <person name="Nguyen T."/>
            <person name="Nguyen N."/>
            <person name="Nicol R."/>
            <person name="Norbu C."/>
            <person name="Norbu N."/>
            <person name="Novod N."/>
            <person name="O'Neill B."/>
            <person name="Osman S."/>
            <person name="Markiewicz E."/>
            <person name="Oyono O.L."/>
            <person name="Patti C."/>
            <person name="Phunkhang P."/>
            <person name="Pierre F."/>
            <person name="Priest M."/>
            <person name="Raghuraman S."/>
            <person name="Rege F."/>
            <person name="Reyes R."/>
            <person name="Rise C."/>
            <person name="Rogov P."/>
            <person name="Ross K."/>
            <person name="Ryan E."/>
            <person name="Settipalli S."/>
            <person name="Shea T."/>
            <person name="Sherpa N."/>
            <person name="Shi L."/>
            <person name="Shih D."/>
            <person name="Sparrow T."/>
            <person name="Spaulding J."/>
            <person name="Stalker J."/>
            <person name="Stange-Thomann N."/>
            <person name="Stavropoulos S."/>
            <person name="Stone C."/>
            <person name="Strader C."/>
            <person name="Tesfaye S."/>
            <person name="Thomson T."/>
            <person name="Thoulutsang Y."/>
            <person name="Thoulutsang D."/>
            <person name="Topham K."/>
            <person name="Topping I."/>
            <person name="Tsamla T."/>
            <person name="Vassiliev H."/>
            <person name="Vo A."/>
            <person name="Wangchuk T."/>
            <person name="Wangdi T."/>
            <person name="Weiand M."/>
            <person name="Wilkinson J."/>
            <person name="Wilson A."/>
            <person name="Yadav S."/>
            <person name="Young G."/>
            <person name="Yu Q."/>
            <person name="Zembek L."/>
            <person name="Zhong D."/>
            <person name="Zimmer A."/>
            <person name="Zwirko Z."/>
            <person name="Jaffe D.B."/>
            <person name="Alvarez P."/>
            <person name="Brockman W."/>
            <person name="Butler J."/>
            <person name="Chin C."/>
            <person name="Gnerre S."/>
            <person name="Grabherr M."/>
            <person name="Kleber M."/>
            <person name="Mauceli E."/>
            <person name="MacCallum I."/>
        </authorList>
    </citation>
    <scope>NUCLEOTIDE SEQUENCE [LARGE SCALE GENOMIC DNA]</scope>
    <source>
        <strain evidence="18">Tucson 15287-2541.00</strain>
    </source>
</reference>
<evidence type="ECO:0000256" key="12">
    <source>
        <dbReference type="ARBA" id="ARBA00022833"/>
    </source>
</evidence>
<protein>
    <recommendedName>
        <fullName evidence="6">E3 ubiquitin-protein ligase KCMF1</fullName>
        <ecNumber evidence="5">2.3.2.27</ecNumber>
    </recommendedName>
</protein>
<proteinExistence type="inferred from homology"/>
<evidence type="ECO:0000256" key="8">
    <source>
        <dbReference type="ARBA" id="ARBA00022723"/>
    </source>
</evidence>
<dbReference type="Gene3D" id="3.30.60.90">
    <property type="match status" value="1"/>
</dbReference>
<dbReference type="SMART" id="SM00355">
    <property type="entry name" value="ZnF_C2H2"/>
    <property type="match status" value="1"/>
</dbReference>
<feature type="domain" description="ZZ-type" evidence="15">
    <location>
        <begin position="4"/>
        <end position="60"/>
    </location>
</feature>
<dbReference type="Proteomes" id="UP000001070">
    <property type="component" value="Unassembled WGS sequence"/>
</dbReference>
<dbReference type="InParanoid" id="B4JJE6"/>
<dbReference type="eggNOG" id="KOG1280">
    <property type="taxonomic scope" value="Eukaryota"/>
</dbReference>
<dbReference type="FunCoup" id="B4JJE6">
    <property type="interactions" value="3"/>
</dbReference>
<dbReference type="GO" id="GO:0099536">
    <property type="term" value="P:synaptic signaling"/>
    <property type="evidence" value="ECO:0007669"/>
    <property type="project" value="TreeGrafter"/>
</dbReference>
<keyword evidence="18" id="KW-1185">Reference proteome</keyword>
<dbReference type="InterPro" id="IPR013087">
    <property type="entry name" value="Znf_C2H2_type"/>
</dbReference>
<evidence type="ECO:0000256" key="9">
    <source>
        <dbReference type="ARBA" id="ARBA00022753"/>
    </source>
</evidence>
<evidence type="ECO:0000256" key="4">
    <source>
        <dbReference type="ARBA" id="ARBA00010938"/>
    </source>
</evidence>
<evidence type="ECO:0000256" key="5">
    <source>
        <dbReference type="ARBA" id="ARBA00012483"/>
    </source>
</evidence>
<dbReference type="InterPro" id="IPR000433">
    <property type="entry name" value="Znf_ZZ"/>
</dbReference>
<dbReference type="OrthoDB" id="7873042at2759"/>
<dbReference type="InterPro" id="IPR043145">
    <property type="entry name" value="Znf_ZZ_sf"/>
</dbReference>
<dbReference type="Gene3D" id="3.30.160.60">
    <property type="entry name" value="Classic Zinc Finger"/>
    <property type="match status" value="1"/>
</dbReference>
<keyword evidence="13" id="KW-0458">Lysosome</keyword>
<feature type="domain" description="C2H2-type" evidence="16">
    <location>
        <begin position="78"/>
        <end position="106"/>
    </location>
</feature>
<dbReference type="GO" id="GO:0045202">
    <property type="term" value="C:synapse"/>
    <property type="evidence" value="ECO:0007669"/>
    <property type="project" value="GOC"/>
</dbReference>
<dbReference type="GO" id="GO:0061630">
    <property type="term" value="F:ubiquitin protein ligase activity"/>
    <property type="evidence" value="ECO:0007669"/>
    <property type="project" value="UniProtKB-EC"/>
</dbReference>
<dbReference type="CDD" id="cd02338">
    <property type="entry name" value="ZZ_PCMF_like"/>
    <property type="match status" value="1"/>
</dbReference>
<dbReference type="PANTHER" id="PTHR12268:SF13">
    <property type="entry name" value="E3 UBIQUITIN-PROTEIN LIGASE KCMF1"/>
    <property type="match status" value="1"/>
</dbReference>
<keyword evidence="7" id="KW-0808">Transferase</keyword>
<evidence type="ECO:0000259" key="16">
    <source>
        <dbReference type="PROSITE" id="PS50157"/>
    </source>
</evidence>
<dbReference type="GO" id="GO:0008270">
    <property type="term" value="F:zinc ion binding"/>
    <property type="evidence" value="ECO:0007669"/>
    <property type="project" value="UniProtKB-KW"/>
</dbReference>
<dbReference type="HOGENOM" id="CLU_032080_0_0_1"/>
<evidence type="ECO:0000256" key="1">
    <source>
        <dbReference type="ARBA" id="ARBA00000900"/>
    </source>
</evidence>
<comment type="subcellular location">
    <subcellularLocation>
        <location evidence="3">Late endosome</location>
    </subcellularLocation>
    <subcellularLocation>
        <location evidence="2">Lysosome</location>
    </subcellularLocation>
</comment>
<dbReference type="AlphaFoldDB" id="B4JJE6"/>
<keyword evidence="11" id="KW-0833">Ubl conjugation pathway</keyword>
<evidence type="ECO:0000256" key="13">
    <source>
        <dbReference type="ARBA" id="ARBA00023228"/>
    </source>
</evidence>
<evidence type="ECO:0000256" key="14">
    <source>
        <dbReference type="PROSITE-ProRule" id="PRU00228"/>
    </source>
</evidence>
<evidence type="ECO:0000256" key="11">
    <source>
        <dbReference type="ARBA" id="ARBA00022786"/>
    </source>
</evidence>
<evidence type="ECO:0000256" key="10">
    <source>
        <dbReference type="ARBA" id="ARBA00022771"/>
    </source>
</evidence>
<keyword evidence="10 14" id="KW-0863">Zinc-finger</keyword>
<name>B4JJE6_DROGR</name>
<evidence type="ECO:0000256" key="7">
    <source>
        <dbReference type="ARBA" id="ARBA00022679"/>
    </source>
</evidence>
<evidence type="ECO:0000313" key="17">
    <source>
        <dbReference type="EMBL" id="EDV99698.1"/>
    </source>
</evidence>
<evidence type="ECO:0000256" key="6">
    <source>
        <dbReference type="ARBA" id="ARBA00014999"/>
    </source>
</evidence>
<comment type="similarity">
    <text evidence="4">Belongs to the KCMF1 family.</text>
</comment>
<dbReference type="Pfam" id="PF00569">
    <property type="entry name" value="ZZ"/>
    <property type="match status" value="1"/>
</dbReference>
<dbReference type="GO" id="GO:0005770">
    <property type="term" value="C:late endosome"/>
    <property type="evidence" value="ECO:0007669"/>
    <property type="project" value="UniProtKB-SubCell"/>
</dbReference>